<evidence type="ECO:0000256" key="1">
    <source>
        <dbReference type="SAM" id="MobiDB-lite"/>
    </source>
</evidence>
<dbReference type="RefSeq" id="WP_177111020.1">
    <property type="nucleotide sequence ID" value="NZ_JACASB010000004.1"/>
</dbReference>
<protein>
    <submittedName>
        <fullName evidence="2">Uncharacterized protein</fullName>
    </submittedName>
</protein>
<dbReference type="EMBL" id="JACASD010000022">
    <property type="protein sequence ID" value="NWE88492.1"/>
    <property type="molecule type" value="Genomic_DNA"/>
</dbReference>
<organism evidence="2 3">
    <name type="scientific">Pseudomonas reactans</name>
    <dbReference type="NCBI Taxonomy" id="117680"/>
    <lineage>
        <taxon>Bacteria</taxon>
        <taxon>Pseudomonadati</taxon>
        <taxon>Pseudomonadota</taxon>
        <taxon>Gammaproteobacteria</taxon>
        <taxon>Pseudomonadales</taxon>
        <taxon>Pseudomonadaceae</taxon>
        <taxon>Pseudomonas</taxon>
    </lineage>
</organism>
<proteinExistence type="predicted"/>
<dbReference type="Proteomes" id="UP000585226">
    <property type="component" value="Unassembled WGS sequence"/>
</dbReference>
<sequence length="65" mass="7561">MKIHIPVLENMLAMARQHVALEQEAARRYKRDQQMDDEEAGGKIKMPAEDTNRTIQFDEPKKNPP</sequence>
<feature type="region of interest" description="Disordered" evidence="1">
    <location>
        <begin position="27"/>
        <end position="65"/>
    </location>
</feature>
<evidence type="ECO:0000313" key="2">
    <source>
        <dbReference type="EMBL" id="NWE88492.1"/>
    </source>
</evidence>
<gene>
    <name evidence="2" type="ORF">HX893_10135</name>
</gene>
<reference evidence="2 3" key="1">
    <citation type="submission" date="2020-04" db="EMBL/GenBank/DDBJ databases">
        <title>Molecular characterization of pseudomonads from Agaricus bisporus reveal novel blotch 2 pathogens in Western Europe.</title>
        <authorList>
            <person name="Taparia T."/>
            <person name="Krijger M."/>
            <person name="Haynes E."/>
            <person name="Elpinstone J.G."/>
            <person name="Noble R."/>
            <person name="Van Der Wolf J."/>
        </authorList>
    </citation>
    <scope>NUCLEOTIDE SEQUENCE [LARGE SCALE GENOMIC DNA]</scope>
    <source>
        <strain evidence="2 3">P8021</strain>
    </source>
</reference>
<dbReference type="AlphaFoldDB" id="A0A7Y8FZL8"/>
<accession>A0A7Y8FZL8</accession>
<comment type="caution">
    <text evidence="2">The sequence shown here is derived from an EMBL/GenBank/DDBJ whole genome shotgun (WGS) entry which is preliminary data.</text>
</comment>
<evidence type="ECO:0000313" key="3">
    <source>
        <dbReference type="Proteomes" id="UP000585226"/>
    </source>
</evidence>
<name>A0A7Y8FZL8_9PSED</name>